<dbReference type="InterPro" id="IPR041588">
    <property type="entry name" value="Integrase_H2C2"/>
</dbReference>
<dbReference type="InterPro" id="IPR043128">
    <property type="entry name" value="Rev_trsase/Diguanyl_cyclase"/>
</dbReference>
<keyword evidence="3" id="KW-0548">Nucleotidyltransferase</keyword>
<dbReference type="PANTHER" id="PTHR37984">
    <property type="entry name" value="PROTEIN CBG26694"/>
    <property type="match status" value="1"/>
</dbReference>
<dbReference type="GO" id="GO:0003676">
    <property type="term" value="F:nucleic acid binding"/>
    <property type="evidence" value="ECO:0007669"/>
    <property type="project" value="InterPro"/>
</dbReference>
<dbReference type="InterPro" id="IPR043502">
    <property type="entry name" value="DNA/RNA_pol_sf"/>
</dbReference>
<dbReference type="PROSITE" id="PS50994">
    <property type="entry name" value="INTEGRASE"/>
    <property type="match status" value="1"/>
</dbReference>
<keyword evidence="8" id="KW-0175">Coiled coil</keyword>
<reference evidence="11 12" key="1">
    <citation type="journal article" date="2018" name="PLoS Genet.">
        <title>Population sequencing reveals clonal diversity and ancestral inbreeding in the grapevine cultivar Chardonnay.</title>
        <authorList>
            <person name="Roach M.J."/>
            <person name="Johnson D.L."/>
            <person name="Bohlmann J."/>
            <person name="van Vuuren H.J."/>
            <person name="Jones S.J."/>
            <person name="Pretorius I.S."/>
            <person name="Schmidt S.A."/>
            <person name="Borneman A.R."/>
        </authorList>
    </citation>
    <scope>NUCLEOTIDE SEQUENCE [LARGE SCALE GENOMIC DNA]</scope>
    <source>
        <strain evidence="12">cv. Chardonnay</strain>
        <tissue evidence="11">Leaf</tissue>
    </source>
</reference>
<dbReference type="Pfam" id="PF00665">
    <property type="entry name" value="rve"/>
    <property type="match status" value="1"/>
</dbReference>
<feature type="domain" description="Integrase catalytic" evidence="10">
    <location>
        <begin position="824"/>
        <end position="988"/>
    </location>
</feature>
<dbReference type="GO" id="GO:0016787">
    <property type="term" value="F:hydrolase activity"/>
    <property type="evidence" value="ECO:0007669"/>
    <property type="project" value="UniProtKB-KW"/>
</dbReference>
<dbReference type="AlphaFoldDB" id="A0A438G577"/>
<dbReference type="Pfam" id="PF17917">
    <property type="entry name" value="RT_RNaseH"/>
    <property type="match status" value="1"/>
</dbReference>
<keyword evidence="6" id="KW-0378">Hydrolase</keyword>
<evidence type="ECO:0000256" key="7">
    <source>
        <dbReference type="ARBA" id="ARBA00022918"/>
    </source>
</evidence>
<dbReference type="PANTHER" id="PTHR37984:SF5">
    <property type="entry name" value="PROTEIN NYNRIN-LIKE"/>
    <property type="match status" value="1"/>
</dbReference>
<dbReference type="InterPro" id="IPR012337">
    <property type="entry name" value="RNaseH-like_sf"/>
</dbReference>
<evidence type="ECO:0000256" key="2">
    <source>
        <dbReference type="ARBA" id="ARBA00022679"/>
    </source>
</evidence>
<dbReference type="Pfam" id="PF00078">
    <property type="entry name" value="RVT_1"/>
    <property type="match status" value="1"/>
</dbReference>
<dbReference type="InterPro" id="IPR036397">
    <property type="entry name" value="RNaseH_sf"/>
</dbReference>
<evidence type="ECO:0000256" key="9">
    <source>
        <dbReference type="SAM" id="MobiDB-lite"/>
    </source>
</evidence>
<dbReference type="SUPFAM" id="SSF50630">
    <property type="entry name" value="Acid proteases"/>
    <property type="match status" value="1"/>
</dbReference>
<keyword evidence="2" id="KW-0808">Transferase</keyword>
<dbReference type="Gene3D" id="3.30.70.270">
    <property type="match status" value="2"/>
</dbReference>
<dbReference type="Proteomes" id="UP000288805">
    <property type="component" value="Unassembled WGS sequence"/>
</dbReference>
<dbReference type="Gene3D" id="2.40.70.10">
    <property type="entry name" value="Acid Proteases"/>
    <property type="match status" value="1"/>
</dbReference>
<evidence type="ECO:0000256" key="6">
    <source>
        <dbReference type="ARBA" id="ARBA00022801"/>
    </source>
</evidence>
<evidence type="ECO:0000256" key="4">
    <source>
        <dbReference type="ARBA" id="ARBA00022722"/>
    </source>
</evidence>
<dbReference type="SUPFAM" id="SSF53098">
    <property type="entry name" value="Ribonuclease H-like"/>
    <property type="match status" value="1"/>
</dbReference>
<sequence>MEDKESEISEEKKDSDSTMNAIPEKELLKEEMLKKSTSPPFPQALHGKKGIRNAAEIQNKGLTVNKKAFLTEQVSAILQCKSPLKYKDPGSPTISVMIGGKVVEKALLDLGASVNLLPYSVYKQLGLGELKPTAITLSLADRSVKIPRDPTVKEANLVPIILGRPFLATSNAIINCRNGLMQLTFGNMTLDLNIFYMSKKQITPEEEEGPEELCIIDTLVEEHCNQNMQDKLNESLVDFEEEEEAAAEKEIPKLNLKPLPVELKYTYLEENNQCPVVISSSLTSHQENCLMEVLKRCKKAIGWQISDLKGISPLVCTHHIYMEEEAKPIRQFQRRLNPHLQEVVRAEVLKLLQAGIIYPISDSPWVSPTQVVPKKSGITVVQNEKGEEITTRLTSGYFQIEIDLADQEKTTFTCPFGTYAYRRMPFGLCNAPATFQRCMLSIFSDMVERIMEVFMDDITVYGGTFEECLVNLEAVLHRCIEKDLVLNWEKCHFMVRQGIVLGHIISEKGIEVDKAKVELIVKLPSPTTVKGVRQFLGHAGFYRRFIKGFSSLSKPLCELLAKDAKFIWDERSCAWPKEDGKPYVIYYASKTLNEAQRNYTTTEKELLAVVFALDKFRAYLVGSFIIVFTDHSALKYLLTKQDAKARLIRWILLLQEFDLQIKDKKGVENVVADHLSRLVIAHNSHPLPINDDFPEESLMFLVKTPWYAHIANYLVTGEIPSEWNAQDRKHFFAKIHAYYWEEPFLFKYCADQIIRKCVPEDEQQGILSHCHENACGGHFASQKTAMKVLQSGFTWPSLFKDAHIMCRSCDRCQRLGKLTKRNQMPMNPILIVELFDVWGIDFMGPFPMSFGNSYILVGVDYVSKWVEAIPCKQNDHRVVLKFLKENIFSRFGVPKAIISDGGAHFCNKPFEALLSKYGVKHKVATPYHPQTSGQVELANREIKNILMKVVNSSRKDWSIRLHDSLWAYRTAYKTILGMSPYRLVYGKACHLPVEVEYKAWWAIKKLNMDLIRAGEKRYLDLNEMEELRNNAYINSKVAKQRMKKWHDQLISNKEFQEGQRVLLYDTRLHIFPGKLKSRWIGPFIIHRVYSNGVVELLNSNGKDSFKSMDIVSSHSWSHSNQKRRNQPP</sequence>
<evidence type="ECO:0000256" key="3">
    <source>
        <dbReference type="ARBA" id="ARBA00022695"/>
    </source>
</evidence>
<dbReference type="Pfam" id="PF17921">
    <property type="entry name" value="Integrase_H2C2"/>
    <property type="match status" value="1"/>
</dbReference>
<comment type="caution">
    <text evidence="11">The sequence shown here is derived from an EMBL/GenBank/DDBJ whole genome shotgun (WGS) entry which is preliminary data.</text>
</comment>
<dbReference type="EC" id="2.7.7.49" evidence="1"/>
<dbReference type="CDD" id="cd09274">
    <property type="entry name" value="RNase_HI_RT_Ty3"/>
    <property type="match status" value="1"/>
</dbReference>
<dbReference type="InterPro" id="IPR001584">
    <property type="entry name" value="Integrase_cat-core"/>
</dbReference>
<keyword evidence="7" id="KW-0695">RNA-directed DNA polymerase</keyword>
<keyword evidence="5" id="KW-0255">Endonuclease</keyword>
<protein>
    <recommendedName>
        <fullName evidence="1">RNA-directed DNA polymerase</fullName>
        <ecNumber evidence="1">2.7.7.49</ecNumber>
    </recommendedName>
</protein>
<proteinExistence type="predicted"/>
<dbReference type="InterPro" id="IPR050951">
    <property type="entry name" value="Retrovirus_Pol_polyprotein"/>
</dbReference>
<dbReference type="GO" id="GO:0003964">
    <property type="term" value="F:RNA-directed DNA polymerase activity"/>
    <property type="evidence" value="ECO:0007669"/>
    <property type="project" value="UniProtKB-KW"/>
</dbReference>
<dbReference type="GO" id="GO:0015074">
    <property type="term" value="P:DNA integration"/>
    <property type="evidence" value="ECO:0007669"/>
    <property type="project" value="InterPro"/>
</dbReference>
<dbReference type="GO" id="GO:0004519">
    <property type="term" value="F:endonuclease activity"/>
    <property type="evidence" value="ECO:0007669"/>
    <property type="project" value="UniProtKB-KW"/>
</dbReference>
<dbReference type="InterPro" id="IPR021109">
    <property type="entry name" value="Peptidase_aspartic_dom_sf"/>
</dbReference>
<dbReference type="Gene3D" id="1.10.340.70">
    <property type="match status" value="1"/>
</dbReference>
<keyword evidence="4" id="KW-0540">Nuclease</keyword>
<dbReference type="Gene3D" id="3.30.420.10">
    <property type="entry name" value="Ribonuclease H-like superfamily/Ribonuclease H"/>
    <property type="match status" value="1"/>
</dbReference>
<accession>A0A438G577</accession>
<dbReference type="Gene3D" id="3.10.10.10">
    <property type="entry name" value="HIV Type 1 Reverse Transcriptase, subunit A, domain 1"/>
    <property type="match status" value="1"/>
</dbReference>
<evidence type="ECO:0000256" key="1">
    <source>
        <dbReference type="ARBA" id="ARBA00012493"/>
    </source>
</evidence>
<dbReference type="CDD" id="cd00303">
    <property type="entry name" value="retropepsin_like"/>
    <property type="match status" value="1"/>
</dbReference>
<evidence type="ECO:0000256" key="8">
    <source>
        <dbReference type="SAM" id="Coils"/>
    </source>
</evidence>
<evidence type="ECO:0000259" key="10">
    <source>
        <dbReference type="PROSITE" id="PS50994"/>
    </source>
</evidence>
<dbReference type="InterPro" id="IPR041373">
    <property type="entry name" value="RT_RNaseH"/>
</dbReference>
<evidence type="ECO:0000256" key="5">
    <source>
        <dbReference type="ARBA" id="ARBA00022759"/>
    </source>
</evidence>
<feature type="region of interest" description="Disordered" evidence="9">
    <location>
        <begin position="1"/>
        <end position="25"/>
    </location>
</feature>
<dbReference type="EMBL" id="QGNW01000589">
    <property type="protein sequence ID" value="RVW67355.1"/>
    <property type="molecule type" value="Genomic_DNA"/>
</dbReference>
<name>A0A438G577_VITVI</name>
<organism evidence="11 12">
    <name type="scientific">Vitis vinifera</name>
    <name type="common">Grape</name>
    <dbReference type="NCBI Taxonomy" id="29760"/>
    <lineage>
        <taxon>Eukaryota</taxon>
        <taxon>Viridiplantae</taxon>
        <taxon>Streptophyta</taxon>
        <taxon>Embryophyta</taxon>
        <taxon>Tracheophyta</taxon>
        <taxon>Spermatophyta</taxon>
        <taxon>Magnoliopsida</taxon>
        <taxon>eudicotyledons</taxon>
        <taxon>Gunneridae</taxon>
        <taxon>Pentapetalae</taxon>
        <taxon>rosids</taxon>
        <taxon>Vitales</taxon>
        <taxon>Vitaceae</taxon>
        <taxon>Viteae</taxon>
        <taxon>Vitis</taxon>
    </lineage>
</organism>
<dbReference type="SUPFAM" id="SSF56672">
    <property type="entry name" value="DNA/RNA polymerases"/>
    <property type="match status" value="1"/>
</dbReference>
<evidence type="ECO:0000313" key="12">
    <source>
        <dbReference type="Proteomes" id="UP000288805"/>
    </source>
</evidence>
<dbReference type="InterPro" id="IPR000477">
    <property type="entry name" value="RT_dom"/>
</dbReference>
<evidence type="ECO:0000313" key="11">
    <source>
        <dbReference type="EMBL" id="RVW67355.1"/>
    </source>
</evidence>
<feature type="coiled-coil region" evidence="8">
    <location>
        <begin position="225"/>
        <end position="257"/>
    </location>
</feature>
<feature type="compositionally biased region" description="Basic and acidic residues" evidence="9">
    <location>
        <begin position="1"/>
        <end position="16"/>
    </location>
</feature>
<dbReference type="CDD" id="cd01647">
    <property type="entry name" value="RT_LTR"/>
    <property type="match status" value="1"/>
</dbReference>
<gene>
    <name evidence="11" type="primary">TY3B-I_453</name>
    <name evidence="11" type="ORF">CK203_065026</name>
</gene>